<evidence type="ECO:0000256" key="7">
    <source>
        <dbReference type="ARBA" id="ARBA00047899"/>
    </source>
</evidence>
<reference evidence="11" key="1">
    <citation type="submission" date="2020-03" db="EMBL/GenBank/DDBJ databases">
        <title>A high-quality chromosome-level genome assembly of a woody plant with both climbing and erect habits, Rhamnella rubrinervis.</title>
        <authorList>
            <person name="Lu Z."/>
            <person name="Yang Y."/>
            <person name="Zhu X."/>
            <person name="Sun Y."/>
        </authorList>
    </citation>
    <scope>NUCLEOTIDE SEQUENCE</scope>
    <source>
        <strain evidence="11">BYM</strain>
        <tissue evidence="11">Leaf</tissue>
    </source>
</reference>
<keyword evidence="2" id="KW-0723">Serine/threonine-protein kinase</keyword>
<evidence type="ECO:0000256" key="1">
    <source>
        <dbReference type="ARBA" id="ARBA00012513"/>
    </source>
</evidence>
<keyword evidence="3" id="KW-0808">Transferase</keyword>
<evidence type="ECO:0000313" key="12">
    <source>
        <dbReference type="Proteomes" id="UP000796880"/>
    </source>
</evidence>
<protein>
    <recommendedName>
        <fullName evidence="1">non-specific serine/threonine protein kinase</fullName>
        <ecNumber evidence="1">2.7.11.1</ecNumber>
    </recommendedName>
</protein>
<keyword evidence="4 9" id="KW-0547">Nucleotide-binding</keyword>
<organism evidence="11 12">
    <name type="scientific">Rhamnella rubrinervis</name>
    <dbReference type="NCBI Taxonomy" id="2594499"/>
    <lineage>
        <taxon>Eukaryota</taxon>
        <taxon>Viridiplantae</taxon>
        <taxon>Streptophyta</taxon>
        <taxon>Embryophyta</taxon>
        <taxon>Tracheophyta</taxon>
        <taxon>Spermatophyta</taxon>
        <taxon>Magnoliopsida</taxon>
        <taxon>eudicotyledons</taxon>
        <taxon>Gunneridae</taxon>
        <taxon>Pentapetalae</taxon>
        <taxon>rosids</taxon>
        <taxon>fabids</taxon>
        <taxon>Rosales</taxon>
        <taxon>Rhamnaceae</taxon>
        <taxon>rhamnoid group</taxon>
        <taxon>Rhamneae</taxon>
        <taxon>Rhamnella</taxon>
    </lineage>
</organism>
<dbReference type="SUPFAM" id="SSF56112">
    <property type="entry name" value="Protein kinase-like (PK-like)"/>
    <property type="match status" value="1"/>
</dbReference>
<evidence type="ECO:0000256" key="2">
    <source>
        <dbReference type="ARBA" id="ARBA00022527"/>
    </source>
</evidence>
<evidence type="ECO:0000256" key="4">
    <source>
        <dbReference type="ARBA" id="ARBA00022741"/>
    </source>
</evidence>
<dbReference type="SMART" id="SM00220">
    <property type="entry name" value="S_TKc"/>
    <property type="match status" value="1"/>
</dbReference>
<feature type="domain" description="Protein kinase" evidence="10">
    <location>
        <begin position="1"/>
        <end position="236"/>
    </location>
</feature>
<evidence type="ECO:0000256" key="6">
    <source>
        <dbReference type="ARBA" id="ARBA00022840"/>
    </source>
</evidence>
<proteinExistence type="predicted"/>
<dbReference type="InterPro" id="IPR000719">
    <property type="entry name" value="Prot_kinase_dom"/>
</dbReference>
<dbReference type="Proteomes" id="UP000796880">
    <property type="component" value="Unassembled WGS sequence"/>
</dbReference>
<dbReference type="PROSITE" id="PS50011">
    <property type="entry name" value="PROTEIN_KINASE_DOM"/>
    <property type="match status" value="1"/>
</dbReference>
<sequence>MEERETYRNLLRSGGSWQFSGGKRVGYGRVRRGNSNGGSGGSVYQEIVEATGYFDSKYCIGVGGYSSVYKTLLSTGQVVAAKKIHENGGVAIHRDISSKNVLLDGDDEAHLSDLGSVRIVDPDSSNWTSFAGTFGYAAPACLHDGSKREVRCVQLRSCNIGSDHQILFRNVLDQRLSPPRNQIANQVVSIAHTAFACLKANPQFRPTMKQLSDKLAASSPSLTVPLDLITLQHLFDPPTWTS</sequence>
<keyword evidence="6 9" id="KW-0067">ATP-binding</keyword>
<dbReference type="EC" id="2.7.11.1" evidence="1"/>
<accession>A0A8K0HTB8</accession>
<dbReference type="PANTHER" id="PTHR48005">
    <property type="entry name" value="LEUCINE RICH REPEAT KINASE 2"/>
    <property type="match status" value="1"/>
</dbReference>
<evidence type="ECO:0000313" key="11">
    <source>
        <dbReference type="EMBL" id="KAF3457545.1"/>
    </source>
</evidence>
<evidence type="ECO:0000259" key="10">
    <source>
        <dbReference type="PROSITE" id="PS50011"/>
    </source>
</evidence>
<evidence type="ECO:0000256" key="9">
    <source>
        <dbReference type="PROSITE-ProRule" id="PRU10141"/>
    </source>
</evidence>
<dbReference type="InterPro" id="IPR017441">
    <property type="entry name" value="Protein_kinase_ATP_BS"/>
</dbReference>
<dbReference type="OrthoDB" id="676979at2759"/>
<comment type="catalytic activity">
    <reaction evidence="8">
        <text>L-seryl-[protein] + ATP = O-phospho-L-seryl-[protein] + ADP + H(+)</text>
        <dbReference type="Rhea" id="RHEA:17989"/>
        <dbReference type="Rhea" id="RHEA-COMP:9863"/>
        <dbReference type="Rhea" id="RHEA-COMP:11604"/>
        <dbReference type="ChEBI" id="CHEBI:15378"/>
        <dbReference type="ChEBI" id="CHEBI:29999"/>
        <dbReference type="ChEBI" id="CHEBI:30616"/>
        <dbReference type="ChEBI" id="CHEBI:83421"/>
        <dbReference type="ChEBI" id="CHEBI:456216"/>
        <dbReference type="EC" id="2.7.11.1"/>
    </reaction>
</comment>
<dbReference type="GO" id="GO:0004674">
    <property type="term" value="F:protein serine/threonine kinase activity"/>
    <property type="evidence" value="ECO:0007669"/>
    <property type="project" value="UniProtKB-KW"/>
</dbReference>
<name>A0A8K0HTB8_9ROSA</name>
<dbReference type="PANTHER" id="PTHR48005:SF70">
    <property type="entry name" value="MDIS1-INTERACTING RECEPTOR LIKE KINASE 2-LIKE"/>
    <property type="match status" value="1"/>
</dbReference>
<dbReference type="AlphaFoldDB" id="A0A8K0HTB8"/>
<keyword evidence="12" id="KW-1185">Reference proteome</keyword>
<evidence type="ECO:0000256" key="5">
    <source>
        <dbReference type="ARBA" id="ARBA00022777"/>
    </source>
</evidence>
<keyword evidence="5" id="KW-0418">Kinase</keyword>
<dbReference type="EMBL" id="VOIH02000001">
    <property type="protein sequence ID" value="KAF3457545.1"/>
    <property type="molecule type" value="Genomic_DNA"/>
</dbReference>
<dbReference type="GO" id="GO:0005524">
    <property type="term" value="F:ATP binding"/>
    <property type="evidence" value="ECO:0007669"/>
    <property type="project" value="UniProtKB-UniRule"/>
</dbReference>
<comment type="caution">
    <text evidence="11">The sequence shown here is derived from an EMBL/GenBank/DDBJ whole genome shotgun (WGS) entry which is preliminary data.</text>
</comment>
<dbReference type="Pfam" id="PF00069">
    <property type="entry name" value="Pkinase"/>
    <property type="match status" value="1"/>
</dbReference>
<dbReference type="InterPro" id="IPR051420">
    <property type="entry name" value="Ser_Thr_Kinases_DiverseReg"/>
</dbReference>
<comment type="catalytic activity">
    <reaction evidence="7">
        <text>L-threonyl-[protein] + ATP = O-phospho-L-threonyl-[protein] + ADP + H(+)</text>
        <dbReference type="Rhea" id="RHEA:46608"/>
        <dbReference type="Rhea" id="RHEA-COMP:11060"/>
        <dbReference type="Rhea" id="RHEA-COMP:11605"/>
        <dbReference type="ChEBI" id="CHEBI:15378"/>
        <dbReference type="ChEBI" id="CHEBI:30013"/>
        <dbReference type="ChEBI" id="CHEBI:30616"/>
        <dbReference type="ChEBI" id="CHEBI:61977"/>
        <dbReference type="ChEBI" id="CHEBI:456216"/>
        <dbReference type="EC" id="2.7.11.1"/>
    </reaction>
</comment>
<dbReference type="PROSITE" id="PS00107">
    <property type="entry name" value="PROTEIN_KINASE_ATP"/>
    <property type="match status" value="1"/>
</dbReference>
<gene>
    <name evidence="11" type="ORF">FNV43_RR02203</name>
</gene>
<evidence type="ECO:0000256" key="3">
    <source>
        <dbReference type="ARBA" id="ARBA00022679"/>
    </source>
</evidence>
<dbReference type="Gene3D" id="1.10.510.10">
    <property type="entry name" value="Transferase(Phosphotransferase) domain 1"/>
    <property type="match status" value="1"/>
</dbReference>
<dbReference type="InterPro" id="IPR011009">
    <property type="entry name" value="Kinase-like_dom_sf"/>
</dbReference>
<evidence type="ECO:0000256" key="8">
    <source>
        <dbReference type="ARBA" id="ARBA00048679"/>
    </source>
</evidence>
<feature type="binding site" evidence="9">
    <location>
        <position position="83"/>
    </location>
    <ligand>
        <name>ATP</name>
        <dbReference type="ChEBI" id="CHEBI:30616"/>
    </ligand>
</feature>